<reference evidence="6 7" key="1">
    <citation type="submission" date="2020-08" db="EMBL/GenBank/DDBJ databases">
        <title>Genomic Encyclopedia of Type Strains, Phase IV (KMG-IV): sequencing the most valuable type-strain genomes for metagenomic binning, comparative biology and taxonomic classification.</title>
        <authorList>
            <person name="Goeker M."/>
        </authorList>
    </citation>
    <scope>NUCLEOTIDE SEQUENCE [LARGE SCALE GENOMIC DNA]</scope>
    <source>
        <strain evidence="6 7">DSM 2461</strain>
    </source>
</reference>
<evidence type="ECO:0000256" key="4">
    <source>
        <dbReference type="SAM" id="Phobius"/>
    </source>
</evidence>
<evidence type="ECO:0000256" key="1">
    <source>
        <dbReference type="ARBA" id="ARBA00023224"/>
    </source>
</evidence>
<dbReference type="PROSITE" id="PS51257">
    <property type="entry name" value="PROKAR_LIPOPROTEIN"/>
    <property type="match status" value="1"/>
</dbReference>
<dbReference type="SMART" id="SM00283">
    <property type="entry name" value="MA"/>
    <property type="match status" value="1"/>
</dbReference>
<keyword evidence="1 2" id="KW-0807">Transducer</keyword>
<accession>A0A841RHF5</accession>
<dbReference type="Proteomes" id="UP000587760">
    <property type="component" value="Unassembled WGS sequence"/>
</dbReference>
<dbReference type="SUPFAM" id="SSF58104">
    <property type="entry name" value="Methyl-accepting chemotaxis protein (MCP) signaling domain"/>
    <property type="match status" value="1"/>
</dbReference>
<dbReference type="EMBL" id="JACHGJ010000007">
    <property type="protein sequence ID" value="MBB6481732.1"/>
    <property type="molecule type" value="Genomic_DNA"/>
</dbReference>
<evidence type="ECO:0000313" key="7">
    <source>
        <dbReference type="Proteomes" id="UP000587760"/>
    </source>
</evidence>
<dbReference type="InterPro" id="IPR004089">
    <property type="entry name" value="MCPsignal_dom"/>
</dbReference>
<dbReference type="Pfam" id="PF00015">
    <property type="entry name" value="MCPsignal"/>
    <property type="match status" value="1"/>
</dbReference>
<dbReference type="AlphaFoldDB" id="A0A841RHF5"/>
<dbReference type="PANTHER" id="PTHR32089">
    <property type="entry name" value="METHYL-ACCEPTING CHEMOTAXIS PROTEIN MCPB"/>
    <property type="match status" value="1"/>
</dbReference>
<keyword evidence="3" id="KW-0175">Coiled coil</keyword>
<keyword evidence="4" id="KW-0472">Membrane</keyword>
<protein>
    <submittedName>
        <fullName evidence="6">Methyl-accepting chemotaxis protein</fullName>
    </submittedName>
</protein>
<keyword evidence="4" id="KW-0812">Transmembrane</keyword>
<feature type="transmembrane region" description="Helical" evidence="4">
    <location>
        <begin position="76"/>
        <end position="95"/>
    </location>
</feature>
<evidence type="ECO:0000259" key="5">
    <source>
        <dbReference type="PROSITE" id="PS50111"/>
    </source>
</evidence>
<dbReference type="PANTHER" id="PTHR32089:SF112">
    <property type="entry name" value="LYSOZYME-LIKE PROTEIN-RELATED"/>
    <property type="match status" value="1"/>
</dbReference>
<dbReference type="GO" id="GO:0016020">
    <property type="term" value="C:membrane"/>
    <property type="evidence" value="ECO:0007669"/>
    <property type="project" value="InterPro"/>
</dbReference>
<organism evidence="6 7">
    <name type="scientific">Spirochaeta isovalerica</name>
    <dbReference type="NCBI Taxonomy" id="150"/>
    <lineage>
        <taxon>Bacteria</taxon>
        <taxon>Pseudomonadati</taxon>
        <taxon>Spirochaetota</taxon>
        <taxon>Spirochaetia</taxon>
        <taxon>Spirochaetales</taxon>
        <taxon>Spirochaetaceae</taxon>
        <taxon>Spirochaeta</taxon>
    </lineage>
</organism>
<feature type="transmembrane region" description="Helical" evidence="4">
    <location>
        <begin position="23"/>
        <end position="42"/>
    </location>
</feature>
<evidence type="ECO:0000256" key="3">
    <source>
        <dbReference type="SAM" id="Coils"/>
    </source>
</evidence>
<feature type="transmembrane region" description="Helical" evidence="4">
    <location>
        <begin position="49"/>
        <end position="70"/>
    </location>
</feature>
<feature type="domain" description="Methyl-accepting transducer" evidence="5">
    <location>
        <begin position="253"/>
        <end position="475"/>
    </location>
</feature>
<name>A0A841RHF5_9SPIO</name>
<dbReference type="RefSeq" id="WP_184747965.1">
    <property type="nucleotide sequence ID" value="NZ_JACHGJ010000007.1"/>
</dbReference>
<feature type="transmembrane region" description="Helical" evidence="4">
    <location>
        <begin position="128"/>
        <end position="148"/>
    </location>
</feature>
<evidence type="ECO:0000256" key="2">
    <source>
        <dbReference type="PROSITE-ProRule" id="PRU00284"/>
    </source>
</evidence>
<sequence>MTFFKRIHKAYGNESDTVQEKAITLYLINLILGSCFLIFTAIRLLRGDLIVAAGEALVTVFLLLNILALYRGAYRFSSNVSLVIFVAAAFGIFLLQEHHELNDLYIYSTYMISVICVTPLLSYHLWQMIVVVIVGGVGQILLFFFKFLSMAQQAGETGILGKLLISVMFLIMAGSFAVMVFRMQLRTIKAVQNEKIKTEESYSRLNALVDSMKSSFNVGEKLLHAAEETSRSTENIASNLKMLEDIADNLTLSTEEAGRANSQIQSSQMEVKQNGVMQTEAISRSSGSVKDIVERIGYIHQSAEGKIITLEQLDHSSRDGAVKLENSLDSIQKLSRSSAEILEVIEVIEEISSRTNLLAMNAAIEAAHAGEAGRGFAVVAEEIRKLAEETGQNSGVIRQSLEMNSRHFEESNQASQELKAVFETITLQIGDVGNSLREIVESMQSLYRGTDTITGSVRDLLQSNENVQQSLASMEEDLRKGDGSMRKIREEVERTRDNIKVLSRLGQSIVAEAAGLKSIGVENIDQVRKLTLELEQIKS</sequence>
<dbReference type="Gene3D" id="1.10.287.950">
    <property type="entry name" value="Methyl-accepting chemotaxis protein"/>
    <property type="match status" value="1"/>
</dbReference>
<feature type="transmembrane region" description="Helical" evidence="4">
    <location>
        <begin position="160"/>
        <end position="181"/>
    </location>
</feature>
<gene>
    <name evidence="6" type="ORF">HNR50_003412</name>
</gene>
<keyword evidence="7" id="KW-1185">Reference proteome</keyword>
<proteinExistence type="predicted"/>
<evidence type="ECO:0000313" key="6">
    <source>
        <dbReference type="EMBL" id="MBB6481732.1"/>
    </source>
</evidence>
<dbReference type="PROSITE" id="PS50111">
    <property type="entry name" value="CHEMOTAXIS_TRANSDUC_2"/>
    <property type="match status" value="1"/>
</dbReference>
<comment type="caution">
    <text evidence="6">The sequence shown here is derived from an EMBL/GenBank/DDBJ whole genome shotgun (WGS) entry which is preliminary data.</text>
</comment>
<keyword evidence="4" id="KW-1133">Transmembrane helix</keyword>
<feature type="coiled-coil region" evidence="3">
    <location>
        <begin position="457"/>
        <end position="505"/>
    </location>
</feature>
<dbReference type="GO" id="GO:0007165">
    <property type="term" value="P:signal transduction"/>
    <property type="evidence" value="ECO:0007669"/>
    <property type="project" value="UniProtKB-KW"/>
</dbReference>